<feature type="transmembrane region" description="Helical" evidence="7">
    <location>
        <begin position="133"/>
        <end position="153"/>
    </location>
</feature>
<feature type="transmembrane region" description="Helical" evidence="7">
    <location>
        <begin position="266"/>
        <end position="286"/>
    </location>
</feature>
<dbReference type="Gene3D" id="1.10.3720.10">
    <property type="entry name" value="MetI-like"/>
    <property type="match status" value="1"/>
</dbReference>
<comment type="caution">
    <text evidence="10">The sequence shown here is derived from an EMBL/GenBank/DDBJ whole genome shotgun (WGS) entry which is preliminary data.</text>
</comment>
<evidence type="ECO:0000256" key="1">
    <source>
        <dbReference type="ARBA" id="ARBA00004651"/>
    </source>
</evidence>
<feature type="region of interest" description="Disordered" evidence="8">
    <location>
        <begin position="1"/>
        <end position="22"/>
    </location>
</feature>
<evidence type="ECO:0000313" key="10">
    <source>
        <dbReference type="EMBL" id="MYD91638.1"/>
    </source>
</evidence>
<dbReference type="AlphaFoldDB" id="A0A6B1DWL5"/>
<dbReference type="PROSITE" id="PS50928">
    <property type="entry name" value="ABC_TM1"/>
    <property type="match status" value="1"/>
</dbReference>
<evidence type="ECO:0000259" key="9">
    <source>
        <dbReference type="PROSITE" id="PS50928"/>
    </source>
</evidence>
<feature type="transmembrane region" description="Helical" evidence="7">
    <location>
        <begin position="100"/>
        <end position="121"/>
    </location>
</feature>
<accession>A0A6B1DWL5</accession>
<feature type="transmembrane region" description="Helical" evidence="7">
    <location>
        <begin position="38"/>
        <end position="60"/>
    </location>
</feature>
<dbReference type="SUPFAM" id="SSF161098">
    <property type="entry name" value="MetI-like"/>
    <property type="match status" value="1"/>
</dbReference>
<keyword evidence="2 7" id="KW-0813">Transport</keyword>
<name>A0A6B1DWL5_9CHLR</name>
<comment type="subcellular location">
    <subcellularLocation>
        <location evidence="1 7">Cell membrane</location>
        <topology evidence="1 7">Multi-pass membrane protein</topology>
    </subcellularLocation>
</comment>
<evidence type="ECO:0000256" key="5">
    <source>
        <dbReference type="ARBA" id="ARBA00022989"/>
    </source>
</evidence>
<evidence type="ECO:0000256" key="2">
    <source>
        <dbReference type="ARBA" id="ARBA00022448"/>
    </source>
</evidence>
<dbReference type="PANTHER" id="PTHR43744:SF12">
    <property type="entry name" value="ABC TRANSPORTER PERMEASE PROTEIN MG189-RELATED"/>
    <property type="match status" value="1"/>
</dbReference>
<keyword evidence="4 7" id="KW-0812">Transmembrane</keyword>
<organism evidence="10">
    <name type="scientific">Caldilineaceae bacterium SB0662_bin_9</name>
    <dbReference type="NCBI Taxonomy" id="2605258"/>
    <lineage>
        <taxon>Bacteria</taxon>
        <taxon>Bacillati</taxon>
        <taxon>Chloroflexota</taxon>
        <taxon>Caldilineae</taxon>
        <taxon>Caldilineales</taxon>
        <taxon>Caldilineaceae</taxon>
    </lineage>
</organism>
<dbReference type="GO" id="GO:0055085">
    <property type="term" value="P:transmembrane transport"/>
    <property type="evidence" value="ECO:0007669"/>
    <property type="project" value="InterPro"/>
</dbReference>
<evidence type="ECO:0000256" key="7">
    <source>
        <dbReference type="RuleBase" id="RU363032"/>
    </source>
</evidence>
<evidence type="ECO:0000256" key="6">
    <source>
        <dbReference type="ARBA" id="ARBA00023136"/>
    </source>
</evidence>
<dbReference type="InterPro" id="IPR035906">
    <property type="entry name" value="MetI-like_sf"/>
</dbReference>
<sequence>MNTISTEAVQGRPAAGLGAGTSPMGTERSRLLGNLGSWGLLSLGGIIMLVPFLWMVLMSFKSLDEVYTFPPQILPNQFLFSNYAEVWDQVPVARFFSNSATVAISATLGVLLTSSLGGYSFARIDYPGRNTIFLLYLSTMMIPFAVIMIPLFVQMRMLGWINSLYALIVPGLFSAWGTFLMRQFMMGIPKELEEAAEIDGCGHFRIYSTIIMPLCKPVLATLAIFTFMGFWNDFLWPLIVISSRDLKTLPLGLAGFQQKVALNTPWHLVMALAVVSVLPILLIFIIGQKYYVRGIVTSGLKGAA</sequence>
<comment type="similarity">
    <text evidence="7">Belongs to the binding-protein-dependent transport system permease family.</text>
</comment>
<reference evidence="10" key="1">
    <citation type="submission" date="2019-09" db="EMBL/GenBank/DDBJ databases">
        <title>Characterisation of the sponge microbiome using genome-centric metagenomics.</title>
        <authorList>
            <person name="Engelberts J.P."/>
            <person name="Robbins S.J."/>
            <person name="De Goeij J.M."/>
            <person name="Aranda M."/>
            <person name="Bell S.C."/>
            <person name="Webster N.S."/>
        </authorList>
    </citation>
    <scope>NUCLEOTIDE SEQUENCE</scope>
    <source>
        <strain evidence="10">SB0662_bin_9</strain>
    </source>
</reference>
<dbReference type="GO" id="GO:0005886">
    <property type="term" value="C:plasma membrane"/>
    <property type="evidence" value="ECO:0007669"/>
    <property type="project" value="UniProtKB-SubCell"/>
</dbReference>
<dbReference type="InterPro" id="IPR000515">
    <property type="entry name" value="MetI-like"/>
</dbReference>
<keyword evidence="5 7" id="KW-1133">Transmembrane helix</keyword>
<proteinExistence type="inferred from homology"/>
<feature type="domain" description="ABC transmembrane type-1" evidence="9">
    <location>
        <begin position="96"/>
        <end position="287"/>
    </location>
</feature>
<evidence type="ECO:0000256" key="3">
    <source>
        <dbReference type="ARBA" id="ARBA00022475"/>
    </source>
</evidence>
<keyword evidence="6 7" id="KW-0472">Membrane</keyword>
<feature type="transmembrane region" description="Helical" evidence="7">
    <location>
        <begin position="159"/>
        <end position="180"/>
    </location>
</feature>
<dbReference type="EMBL" id="VXPY01000105">
    <property type="protein sequence ID" value="MYD91638.1"/>
    <property type="molecule type" value="Genomic_DNA"/>
</dbReference>
<evidence type="ECO:0000256" key="8">
    <source>
        <dbReference type="SAM" id="MobiDB-lite"/>
    </source>
</evidence>
<dbReference type="CDD" id="cd06261">
    <property type="entry name" value="TM_PBP2"/>
    <property type="match status" value="1"/>
</dbReference>
<evidence type="ECO:0000256" key="4">
    <source>
        <dbReference type="ARBA" id="ARBA00022692"/>
    </source>
</evidence>
<dbReference type="Pfam" id="PF00528">
    <property type="entry name" value="BPD_transp_1"/>
    <property type="match status" value="1"/>
</dbReference>
<feature type="transmembrane region" description="Helical" evidence="7">
    <location>
        <begin position="218"/>
        <end position="239"/>
    </location>
</feature>
<dbReference type="PANTHER" id="PTHR43744">
    <property type="entry name" value="ABC TRANSPORTER PERMEASE PROTEIN MG189-RELATED-RELATED"/>
    <property type="match status" value="1"/>
</dbReference>
<keyword evidence="3" id="KW-1003">Cell membrane</keyword>
<protein>
    <submittedName>
        <fullName evidence="10">Carbohydrate ABC transporter permease</fullName>
    </submittedName>
</protein>
<gene>
    <name evidence="10" type="ORF">F4Y08_15120</name>
</gene>